<dbReference type="InterPro" id="IPR055342">
    <property type="entry name" value="MreC_beta-barrel_core"/>
</dbReference>
<dbReference type="GO" id="GO:0005886">
    <property type="term" value="C:plasma membrane"/>
    <property type="evidence" value="ECO:0007669"/>
    <property type="project" value="TreeGrafter"/>
</dbReference>
<dbReference type="GO" id="GO:0008360">
    <property type="term" value="P:regulation of cell shape"/>
    <property type="evidence" value="ECO:0007669"/>
    <property type="project" value="UniProtKB-KW"/>
</dbReference>
<comment type="function">
    <text evidence="5">Involved in formation and maintenance of cell shape.</text>
</comment>
<dbReference type="RefSeq" id="WP_213412941.1">
    <property type="nucleotide sequence ID" value="NZ_BOVK01000041.1"/>
</dbReference>
<protein>
    <recommendedName>
        <fullName evidence="2 5">Cell shape-determining protein MreC</fullName>
    </recommendedName>
    <alternativeName>
        <fullName evidence="4 5">Cell shape protein MreC</fullName>
    </alternativeName>
</protein>
<accession>A0A8J4M3J6</accession>
<dbReference type="Proteomes" id="UP000677918">
    <property type="component" value="Unassembled WGS sequence"/>
</dbReference>
<name>A0A8J4M3J6_9BACL</name>
<dbReference type="EMBL" id="BOVK01000041">
    <property type="protein sequence ID" value="GIQ70175.1"/>
    <property type="molecule type" value="Genomic_DNA"/>
</dbReference>
<sequence>MKFMGNKRLFILLFALIFFIAIMGLTRGVREPVTWPEKFLNDTVSWTQGLIYKPAGMIAGFFQDIGELRRIHAENEALKRTLTRYAGDVARLNALEEENGRLQDALAFTERQKQSDKYMYRLAKVVAVSPDTESQTIKIDLGSNDGIEVDWAVVTPEGFIGRVTRVTPFFSYVQPYTSIDDKAQNTKGIAVTVRENQDSFGVIENFDRSTGELIMSKISSQDALKAGDTVVTSDFGHVFPAGLVIGTVEHREVGEGLTHIARIKPAASLEHLREVFVVEVPWLEEVEE</sequence>
<dbReference type="PIRSF" id="PIRSF038471">
    <property type="entry name" value="MreC"/>
    <property type="match status" value="1"/>
</dbReference>
<organism evidence="7 8">
    <name type="scientific">Xylanibacillus composti</name>
    <dbReference type="NCBI Taxonomy" id="1572762"/>
    <lineage>
        <taxon>Bacteria</taxon>
        <taxon>Bacillati</taxon>
        <taxon>Bacillota</taxon>
        <taxon>Bacilli</taxon>
        <taxon>Bacillales</taxon>
        <taxon>Paenibacillaceae</taxon>
        <taxon>Xylanibacillus</taxon>
    </lineage>
</organism>
<evidence type="ECO:0000256" key="4">
    <source>
        <dbReference type="ARBA" id="ARBA00032089"/>
    </source>
</evidence>
<keyword evidence="3 5" id="KW-0133">Cell shape</keyword>
<dbReference type="Gene3D" id="2.40.10.350">
    <property type="entry name" value="Rod shape-determining protein MreC, domain 2"/>
    <property type="match status" value="1"/>
</dbReference>
<dbReference type="InterPro" id="IPR042177">
    <property type="entry name" value="Cell/Rod_1"/>
</dbReference>
<dbReference type="InterPro" id="IPR042175">
    <property type="entry name" value="Cell/Rod_MreC_2"/>
</dbReference>
<evidence type="ECO:0000313" key="7">
    <source>
        <dbReference type="EMBL" id="GIQ70175.1"/>
    </source>
</evidence>
<dbReference type="Pfam" id="PF04085">
    <property type="entry name" value="MreC"/>
    <property type="match status" value="1"/>
</dbReference>
<gene>
    <name evidence="7" type="primary">mreC</name>
    <name evidence="7" type="ORF">XYCOK13_29990</name>
</gene>
<proteinExistence type="inferred from homology"/>
<dbReference type="NCBIfam" id="TIGR00219">
    <property type="entry name" value="mreC"/>
    <property type="match status" value="1"/>
</dbReference>
<evidence type="ECO:0000256" key="2">
    <source>
        <dbReference type="ARBA" id="ARBA00013855"/>
    </source>
</evidence>
<comment type="caution">
    <text evidence="7">The sequence shown here is derived from an EMBL/GenBank/DDBJ whole genome shotgun (WGS) entry which is preliminary data.</text>
</comment>
<comment type="similarity">
    <text evidence="1 5">Belongs to the MreC family.</text>
</comment>
<evidence type="ECO:0000259" key="6">
    <source>
        <dbReference type="Pfam" id="PF04085"/>
    </source>
</evidence>
<dbReference type="Gene3D" id="2.40.10.340">
    <property type="entry name" value="Rod shape-determining protein MreC, domain 1"/>
    <property type="match status" value="1"/>
</dbReference>
<evidence type="ECO:0000256" key="3">
    <source>
        <dbReference type="ARBA" id="ARBA00022960"/>
    </source>
</evidence>
<evidence type="ECO:0000256" key="1">
    <source>
        <dbReference type="ARBA" id="ARBA00009369"/>
    </source>
</evidence>
<dbReference type="AlphaFoldDB" id="A0A8J4M3J6"/>
<evidence type="ECO:0000256" key="5">
    <source>
        <dbReference type="PIRNR" id="PIRNR038471"/>
    </source>
</evidence>
<keyword evidence="8" id="KW-1185">Reference proteome</keyword>
<dbReference type="InterPro" id="IPR007221">
    <property type="entry name" value="MreC"/>
</dbReference>
<evidence type="ECO:0000313" key="8">
    <source>
        <dbReference type="Proteomes" id="UP000677918"/>
    </source>
</evidence>
<dbReference type="PANTHER" id="PTHR34138:SF1">
    <property type="entry name" value="CELL SHAPE-DETERMINING PROTEIN MREC"/>
    <property type="match status" value="1"/>
</dbReference>
<dbReference type="PANTHER" id="PTHR34138">
    <property type="entry name" value="CELL SHAPE-DETERMINING PROTEIN MREC"/>
    <property type="match status" value="1"/>
</dbReference>
<feature type="domain" description="Rod shape-determining protein MreC beta-barrel core" evidence="6">
    <location>
        <begin position="125"/>
        <end position="279"/>
    </location>
</feature>
<reference evidence="7" key="1">
    <citation type="submission" date="2021-04" db="EMBL/GenBank/DDBJ databases">
        <title>Draft genome sequence of Xylanibacillus composti strain K13.</title>
        <authorList>
            <person name="Uke A."/>
            <person name="Chhe C."/>
            <person name="Baramee S."/>
            <person name="Kosugi A."/>
        </authorList>
    </citation>
    <scope>NUCLEOTIDE SEQUENCE</scope>
    <source>
        <strain evidence="7">K13</strain>
    </source>
</reference>